<dbReference type="EMBL" id="FP929050">
    <property type="protein sequence ID" value="CBL10883.1"/>
    <property type="molecule type" value="Genomic_DNA"/>
</dbReference>
<sequence length="31" mass="4204">MLQQIWFMRYKYMDLRWDYAQYLKDKREKKK</sequence>
<reference evidence="1 2" key="2">
    <citation type="submission" date="2010-03" db="EMBL/GenBank/DDBJ databases">
        <authorList>
            <person name="Pajon A."/>
        </authorList>
    </citation>
    <scope>NUCLEOTIDE SEQUENCE [LARGE SCALE GENOMIC DNA]</scope>
    <source>
        <strain evidence="1 2">XB6B4</strain>
    </source>
</reference>
<gene>
    <name evidence="1" type="ORF">RO1_00460</name>
</gene>
<evidence type="ECO:0000313" key="2">
    <source>
        <dbReference type="Proteomes" id="UP000008953"/>
    </source>
</evidence>
<dbReference type="Proteomes" id="UP000008953">
    <property type="component" value="Chromosome"/>
</dbReference>
<protein>
    <submittedName>
        <fullName evidence="1">Uncharacterized protein</fullName>
    </submittedName>
</protein>
<dbReference type="AlphaFoldDB" id="D4KU43"/>
<name>D4KU43_9FIRM</name>
<evidence type="ECO:0000313" key="1">
    <source>
        <dbReference type="EMBL" id="CBL10883.1"/>
    </source>
</evidence>
<dbReference type="HOGENOM" id="CLU_221259_0_0_9"/>
<organism evidence="1 2">
    <name type="scientific">Roseburia intestinalis XB6B4</name>
    <dbReference type="NCBI Taxonomy" id="718255"/>
    <lineage>
        <taxon>Bacteria</taxon>
        <taxon>Bacillati</taxon>
        <taxon>Bacillota</taxon>
        <taxon>Clostridia</taxon>
        <taxon>Lachnospirales</taxon>
        <taxon>Lachnospiraceae</taxon>
        <taxon>Roseburia</taxon>
    </lineage>
</organism>
<proteinExistence type="predicted"/>
<dbReference type="KEGG" id="rix:RO1_00460"/>
<accession>D4KU43</accession>
<reference evidence="1 2" key="1">
    <citation type="submission" date="2010-03" db="EMBL/GenBank/DDBJ databases">
        <title>The genome sequence of Roseburia intestinalis XB6B4.</title>
        <authorList>
            <consortium name="metaHIT consortium -- http://www.metahit.eu/"/>
            <person name="Pajon A."/>
            <person name="Turner K."/>
            <person name="Parkhill J."/>
            <person name="Bernalier A."/>
        </authorList>
    </citation>
    <scope>NUCLEOTIDE SEQUENCE [LARGE SCALE GENOMIC DNA]</scope>
    <source>
        <strain evidence="1 2">XB6B4</strain>
    </source>
</reference>